<sequence length="54" mass="5732">MSLIGKYPTQFRIAAQAFLVVLAVVFICVGASRGEVESVFGKAIRLCLECVGIG</sequence>
<dbReference type="GeneID" id="89621291"/>
<dbReference type="InterPro" id="IPR047708">
    <property type="entry name" value="CD1871A-like"/>
</dbReference>
<evidence type="ECO:0000313" key="2">
    <source>
        <dbReference type="Proteomes" id="UP000284731"/>
    </source>
</evidence>
<evidence type="ECO:0000313" key="1">
    <source>
        <dbReference type="EMBL" id="RGT57655.1"/>
    </source>
</evidence>
<dbReference type="NCBIfam" id="NF040920">
    <property type="entry name" value="CD1871A_fam"/>
    <property type="match status" value="1"/>
</dbReference>
<gene>
    <name evidence="1" type="ORF">DWX20_00995</name>
</gene>
<dbReference type="RefSeq" id="WP_006524898.1">
    <property type="nucleotide sequence ID" value="NZ_AP028934.1"/>
</dbReference>
<dbReference type="EMBL" id="QRWX01000001">
    <property type="protein sequence ID" value="RGT57655.1"/>
    <property type="molecule type" value="Genomic_DNA"/>
</dbReference>
<comment type="caution">
    <text evidence="1">The sequence shown here is derived from an EMBL/GenBank/DDBJ whole genome shotgun (WGS) entry which is preliminary data.</text>
</comment>
<organism evidence="1 2">
    <name type="scientific">Solobacterium moorei</name>
    <dbReference type="NCBI Taxonomy" id="102148"/>
    <lineage>
        <taxon>Bacteria</taxon>
        <taxon>Bacillati</taxon>
        <taxon>Bacillota</taxon>
        <taxon>Erysipelotrichia</taxon>
        <taxon>Erysipelotrichales</taxon>
        <taxon>Erysipelotrichaceae</taxon>
        <taxon>Solobacterium</taxon>
    </lineage>
</organism>
<dbReference type="Proteomes" id="UP000284731">
    <property type="component" value="Unassembled WGS sequence"/>
</dbReference>
<name>A0A412PHL5_9FIRM</name>
<proteinExistence type="predicted"/>
<protein>
    <submittedName>
        <fullName evidence="1">Thioredoxin</fullName>
    </submittedName>
</protein>
<accession>A0A412PHL5</accession>
<reference evidence="1 2" key="1">
    <citation type="submission" date="2018-08" db="EMBL/GenBank/DDBJ databases">
        <title>A genome reference for cultivated species of the human gut microbiota.</title>
        <authorList>
            <person name="Zou Y."/>
            <person name="Xue W."/>
            <person name="Luo G."/>
        </authorList>
    </citation>
    <scope>NUCLEOTIDE SEQUENCE [LARGE SCALE GENOMIC DNA]</scope>
    <source>
        <strain evidence="1 2">AF18-46</strain>
    </source>
</reference>
<dbReference type="AlphaFoldDB" id="A0A412PHL5"/>